<feature type="coiled-coil region" evidence="1">
    <location>
        <begin position="110"/>
        <end position="144"/>
    </location>
</feature>
<proteinExistence type="predicted"/>
<evidence type="ECO:0000256" key="1">
    <source>
        <dbReference type="SAM" id="Coils"/>
    </source>
</evidence>
<keyword evidence="1" id="KW-0175">Coiled coil</keyword>
<comment type="caution">
    <text evidence="2">The sequence shown here is derived from an EMBL/GenBank/DDBJ whole genome shotgun (WGS) entry which is preliminary data.</text>
</comment>
<dbReference type="AlphaFoldDB" id="A0A2M7QDL4"/>
<sequence>MSDYKNKSSNFGVGLAIGAFLGAVATFFLSPTSGEENRKMVAKKVKQLEELLEDSELDKKVKLIFGEVTEEATMLYKKSKKMLIKKLSELREAVTSIDKEKYETVVHDTVEILKKEAKKEGKEMEKLKEELSKEWKKLAAAKKK</sequence>
<evidence type="ECO:0000313" key="3">
    <source>
        <dbReference type="Proteomes" id="UP000230108"/>
    </source>
</evidence>
<dbReference type="EMBL" id="PFLF01000035">
    <property type="protein sequence ID" value="PIY69315.1"/>
    <property type="molecule type" value="Genomic_DNA"/>
</dbReference>
<reference evidence="3" key="1">
    <citation type="submission" date="2017-09" db="EMBL/GenBank/DDBJ databases">
        <title>Depth-based differentiation of microbial function through sediment-hosted aquifers and enrichment of novel symbionts in the deep terrestrial subsurface.</title>
        <authorList>
            <person name="Probst A.J."/>
            <person name="Ladd B."/>
            <person name="Jarett J.K."/>
            <person name="Geller-Mcgrath D.E."/>
            <person name="Sieber C.M.K."/>
            <person name="Emerson J.B."/>
            <person name="Anantharaman K."/>
            <person name="Thomas B.C."/>
            <person name="Malmstrom R."/>
            <person name="Stieglmeier M."/>
            <person name="Klingl A."/>
            <person name="Woyke T."/>
            <person name="Ryan C.M."/>
            <person name="Banfield J.F."/>
        </authorList>
    </citation>
    <scope>NUCLEOTIDE SEQUENCE [LARGE SCALE GENOMIC DNA]</scope>
</reference>
<accession>A0A2M7QDL4</accession>
<gene>
    <name evidence="2" type="ORF">COY90_01270</name>
</gene>
<evidence type="ECO:0008006" key="4">
    <source>
        <dbReference type="Google" id="ProtNLM"/>
    </source>
</evidence>
<name>A0A2M7QDL4_9BACT</name>
<organism evidence="2 3">
    <name type="scientific">Candidatus Roizmanbacteria bacterium CG_4_10_14_0_8_um_filter_39_9</name>
    <dbReference type="NCBI Taxonomy" id="1974829"/>
    <lineage>
        <taxon>Bacteria</taxon>
        <taxon>Candidatus Roizmaniibacteriota</taxon>
    </lineage>
</organism>
<dbReference type="Proteomes" id="UP000230108">
    <property type="component" value="Unassembled WGS sequence"/>
</dbReference>
<evidence type="ECO:0000313" key="2">
    <source>
        <dbReference type="EMBL" id="PIY69315.1"/>
    </source>
</evidence>
<protein>
    <recommendedName>
        <fullName evidence="4">Gas vesicle protein</fullName>
    </recommendedName>
</protein>